<reference evidence="2 3" key="1">
    <citation type="journal article" date="2020" name="Sci. Rep.">
        <title>A novel cyanobacterial geosmin producer, revising GeoA distribution and dispersion patterns in Bacteria.</title>
        <authorList>
            <person name="Churro C."/>
            <person name="Semedo-Aguiar A.P."/>
            <person name="Silva A.D."/>
            <person name="Pereira-Leal J.B."/>
            <person name="Leite R.B."/>
        </authorList>
    </citation>
    <scope>NUCLEOTIDE SEQUENCE [LARGE SCALE GENOMIC DNA]</scope>
    <source>
        <strain evidence="2 3">IPMA8</strain>
    </source>
</reference>
<keyword evidence="3" id="KW-1185">Reference proteome</keyword>
<protein>
    <submittedName>
        <fullName evidence="2">Glycerophosphodiester phosphodiesterase</fullName>
        <ecNumber evidence="2">3.1.4.46</ecNumber>
    </submittedName>
</protein>
<feature type="domain" description="GP-PDE" evidence="1">
    <location>
        <begin position="3"/>
        <end position="240"/>
    </location>
</feature>
<accession>A0ABX2CQ67</accession>
<sequence length="240" mass="26846">MNLEIIAHRGFSAIAPENTLAAFELAIARGAHSIEFDIQLSADNVSVIFHDATLDRITGVSGKVREKTLSELQTLNAGKWFSDEFSQQKIPTLKESLAILKNVDKFLYFDVKPHCEWSDADVADFVNTLKGEKIQHKCVITSFNDGFLEQVRRLSGDLAIGHIVANLEAYKTQFAQAVAHRDNLISSQYRVLLENPALIQESRSQGVDIVAWTVDDRADMQKLIDLGITRIVTNCLIRSF</sequence>
<dbReference type="SUPFAM" id="SSF51695">
    <property type="entry name" value="PLC-like phosphodiesterases"/>
    <property type="match status" value="1"/>
</dbReference>
<keyword evidence="2" id="KW-0378">Hydrolase</keyword>
<dbReference type="PANTHER" id="PTHR46211">
    <property type="entry name" value="GLYCEROPHOSPHORYL DIESTER PHOSPHODIESTERASE"/>
    <property type="match status" value="1"/>
</dbReference>
<dbReference type="Gene3D" id="3.20.20.190">
    <property type="entry name" value="Phosphatidylinositol (PI) phosphodiesterase"/>
    <property type="match status" value="1"/>
</dbReference>
<dbReference type="RefSeq" id="WP_172184691.1">
    <property type="nucleotide sequence ID" value="NZ_CAWPPK010000223.1"/>
</dbReference>
<dbReference type="PANTHER" id="PTHR46211:SF14">
    <property type="entry name" value="GLYCEROPHOSPHODIESTER PHOSPHODIESTERASE"/>
    <property type="match status" value="1"/>
</dbReference>
<evidence type="ECO:0000313" key="2">
    <source>
        <dbReference type="EMBL" id="NQE32530.1"/>
    </source>
</evidence>
<dbReference type="InterPro" id="IPR017946">
    <property type="entry name" value="PLC-like_Pdiesterase_TIM-brl"/>
</dbReference>
<comment type="caution">
    <text evidence="2">The sequence shown here is derived from an EMBL/GenBank/DDBJ whole genome shotgun (WGS) entry which is preliminary data.</text>
</comment>
<dbReference type="InterPro" id="IPR030395">
    <property type="entry name" value="GP_PDE_dom"/>
</dbReference>
<evidence type="ECO:0000313" key="3">
    <source>
        <dbReference type="Proteomes" id="UP000702425"/>
    </source>
</evidence>
<organism evidence="2 3">
    <name type="scientific">Microcoleus asticus IPMA8</name>
    <dbReference type="NCBI Taxonomy" id="2563858"/>
    <lineage>
        <taxon>Bacteria</taxon>
        <taxon>Bacillati</taxon>
        <taxon>Cyanobacteriota</taxon>
        <taxon>Cyanophyceae</taxon>
        <taxon>Oscillatoriophycideae</taxon>
        <taxon>Oscillatoriales</taxon>
        <taxon>Microcoleaceae</taxon>
        <taxon>Microcoleus</taxon>
        <taxon>Microcoleus asticus</taxon>
    </lineage>
</organism>
<gene>
    <name evidence="2" type="primary">glpQ</name>
    <name evidence="2" type="ORF">E5S67_00246</name>
</gene>
<dbReference type="Pfam" id="PF03009">
    <property type="entry name" value="GDPD"/>
    <property type="match status" value="1"/>
</dbReference>
<dbReference type="EMBL" id="SRRZ01000003">
    <property type="protein sequence ID" value="NQE32530.1"/>
    <property type="molecule type" value="Genomic_DNA"/>
</dbReference>
<dbReference type="PROSITE" id="PS51704">
    <property type="entry name" value="GP_PDE"/>
    <property type="match status" value="1"/>
</dbReference>
<dbReference type="GO" id="GO:0008889">
    <property type="term" value="F:glycerophosphodiester phosphodiesterase activity"/>
    <property type="evidence" value="ECO:0007669"/>
    <property type="project" value="UniProtKB-EC"/>
</dbReference>
<dbReference type="EC" id="3.1.4.46" evidence="2"/>
<evidence type="ECO:0000259" key="1">
    <source>
        <dbReference type="PROSITE" id="PS51704"/>
    </source>
</evidence>
<dbReference type="Proteomes" id="UP000702425">
    <property type="component" value="Unassembled WGS sequence"/>
</dbReference>
<proteinExistence type="predicted"/>
<name>A0ABX2CQ67_9CYAN</name>